<reference evidence="1" key="1">
    <citation type="journal article" date="2003" name="Genome Biol.">
        <title>An integrated gene annotation and transcriptional profiling approach towards the full gene content of the Drosophila genome.</title>
        <authorList>
            <person name="Hild M."/>
            <person name="Beckmann B."/>
            <person name="Haas S.A."/>
            <person name="Koch B."/>
            <person name="Solovyev V."/>
            <person name="Busold C."/>
            <person name="Fellenberg K."/>
            <person name="Boutros M."/>
            <person name="Vingron M."/>
            <person name="Sauer F."/>
            <person name="Hoheisel J.D."/>
            <person name="Paro R."/>
        </authorList>
    </citation>
    <scope>NUCLEOTIDE SEQUENCE</scope>
</reference>
<dbReference type="EMBL" id="BK002041">
    <property type="protein sequence ID" value="DAA02886.1"/>
    <property type="molecule type" value="Genomic_DNA"/>
</dbReference>
<name>Q6ILH5_DROME</name>
<gene>
    <name evidence="1" type="ORF">HDC09441</name>
</gene>
<organism evidence="1">
    <name type="scientific">Drosophila melanogaster</name>
    <name type="common">Fruit fly</name>
    <dbReference type="NCBI Taxonomy" id="7227"/>
    <lineage>
        <taxon>Eukaryota</taxon>
        <taxon>Metazoa</taxon>
        <taxon>Ecdysozoa</taxon>
        <taxon>Arthropoda</taxon>
        <taxon>Hexapoda</taxon>
        <taxon>Insecta</taxon>
        <taxon>Pterygota</taxon>
        <taxon>Neoptera</taxon>
        <taxon>Endopterygota</taxon>
        <taxon>Diptera</taxon>
        <taxon>Brachycera</taxon>
        <taxon>Muscomorpha</taxon>
        <taxon>Ephydroidea</taxon>
        <taxon>Drosophilidae</taxon>
        <taxon>Drosophila</taxon>
        <taxon>Sophophora</taxon>
    </lineage>
</organism>
<dbReference type="AlphaFoldDB" id="Q6ILH5"/>
<evidence type="ECO:0000313" key="1">
    <source>
        <dbReference type="EMBL" id="DAA02886.1"/>
    </source>
</evidence>
<proteinExistence type="predicted"/>
<accession>Q6ILH5</accession>
<protein>
    <submittedName>
        <fullName evidence="1">HDC09441</fullName>
    </submittedName>
</protein>
<sequence>MAQMCSIRITVCQKWKIEFNVHCNITCALQRLDLCESGVGNVGVVTLTTTFMGITHAAASERKQLEEKPHITHSTTGVLNMPFKCTCNGSLLLTDLSDSHLSQRANCIHQNVGGTSIVSSLEKWKLTWQATNLLTTLPKKDERSAELSHKSFYTSPTEQVGCLAFYSSPFLQFPNLLHFAVSSLHDFHTSGLPGS</sequence>